<dbReference type="Gene3D" id="2.40.70.10">
    <property type="entry name" value="Acid Proteases"/>
    <property type="match status" value="2"/>
</dbReference>
<sequence length="407" mass="46107">MVIFLTYGICQAQFPGRDLLRGRSHVEVPFEYIQGFIILNVDFNRYLQLKFIFDTGAENTLILKKEITDLLGMTYSKKISLIGSDLTNLVFAYITRNVNLKLDNSGRVNQDILVLEDDLNNLDNITGVNIDGIIGASIFKNLVVELDYKRSRIIFHDPDKYKGPKHGFESFDLQVLKNKPYIQCTTGIGDNDSIDINLLIDTGASLNYLLHENTHEDIELPEYIIPGQIGTGISGSLQGYMGKVNFLKIGSYQFDGLTTSFQNLDSSIIDNSVYIRNGIVGNKILERFTVVIDYPKQKIHLKPRKLIFNKPFVYDKSGMVIFAIGRNFDKFYIKSVIAETPASRAGLKPGDFILSFNGIHSRFLTLESITKNLSKKPGKKIKLLVARGSEKHRITFRLEDFLEKNIK</sequence>
<dbReference type="AlphaFoldDB" id="A0AA37WCM3"/>
<organism evidence="2 3">
    <name type="scientific">Portibacter lacus</name>
    <dbReference type="NCBI Taxonomy" id="1099794"/>
    <lineage>
        <taxon>Bacteria</taxon>
        <taxon>Pseudomonadati</taxon>
        <taxon>Bacteroidota</taxon>
        <taxon>Saprospiria</taxon>
        <taxon>Saprospirales</taxon>
        <taxon>Haliscomenobacteraceae</taxon>
        <taxon>Portibacter</taxon>
    </lineage>
</organism>
<evidence type="ECO:0000313" key="2">
    <source>
        <dbReference type="EMBL" id="GLR16646.1"/>
    </source>
</evidence>
<dbReference type="PROSITE" id="PS50106">
    <property type="entry name" value="PDZ"/>
    <property type="match status" value="1"/>
</dbReference>
<name>A0AA37WCM3_9BACT</name>
<dbReference type="SUPFAM" id="SSF50156">
    <property type="entry name" value="PDZ domain-like"/>
    <property type="match status" value="1"/>
</dbReference>
<gene>
    <name evidence="2" type="ORF">GCM10007940_12610</name>
</gene>
<proteinExistence type="predicted"/>
<dbReference type="Proteomes" id="UP001156666">
    <property type="component" value="Unassembled WGS sequence"/>
</dbReference>
<reference evidence="2" key="2">
    <citation type="submission" date="2023-01" db="EMBL/GenBank/DDBJ databases">
        <title>Draft genome sequence of Portibacter lacus strain NBRC 108769.</title>
        <authorList>
            <person name="Sun Q."/>
            <person name="Mori K."/>
        </authorList>
    </citation>
    <scope>NUCLEOTIDE SEQUENCE</scope>
    <source>
        <strain evidence="2">NBRC 108769</strain>
    </source>
</reference>
<dbReference type="EMBL" id="BSOH01000007">
    <property type="protein sequence ID" value="GLR16646.1"/>
    <property type="molecule type" value="Genomic_DNA"/>
</dbReference>
<evidence type="ECO:0000313" key="3">
    <source>
        <dbReference type="Proteomes" id="UP001156666"/>
    </source>
</evidence>
<reference evidence="2" key="1">
    <citation type="journal article" date="2014" name="Int. J. Syst. Evol. Microbiol.">
        <title>Complete genome sequence of Corynebacterium casei LMG S-19264T (=DSM 44701T), isolated from a smear-ripened cheese.</title>
        <authorList>
            <consortium name="US DOE Joint Genome Institute (JGI-PGF)"/>
            <person name="Walter F."/>
            <person name="Albersmeier A."/>
            <person name="Kalinowski J."/>
            <person name="Ruckert C."/>
        </authorList>
    </citation>
    <scope>NUCLEOTIDE SEQUENCE</scope>
    <source>
        <strain evidence="2">NBRC 108769</strain>
    </source>
</reference>
<dbReference type="Gene3D" id="2.30.42.10">
    <property type="match status" value="1"/>
</dbReference>
<accession>A0AA37WCM3</accession>
<keyword evidence="3" id="KW-1185">Reference proteome</keyword>
<dbReference type="SMART" id="SM00228">
    <property type="entry name" value="PDZ"/>
    <property type="match status" value="1"/>
</dbReference>
<dbReference type="InterPro" id="IPR001478">
    <property type="entry name" value="PDZ"/>
</dbReference>
<comment type="caution">
    <text evidence="2">The sequence shown here is derived from an EMBL/GenBank/DDBJ whole genome shotgun (WGS) entry which is preliminary data.</text>
</comment>
<dbReference type="InterPro" id="IPR041489">
    <property type="entry name" value="PDZ_6"/>
</dbReference>
<evidence type="ECO:0000259" key="1">
    <source>
        <dbReference type="PROSITE" id="PS50106"/>
    </source>
</evidence>
<dbReference type="Pfam" id="PF17820">
    <property type="entry name" value="PDZ_6"/>
    <property type="match status" value="1"/>
</dbReference>
<dbReference type="InterPro" id="IPR021109">
    <property type="entry name" value="Peptidase_aspartic_dom_sf"/>
</dbReference>
<feature type="domain" description="PDZ" evidence="1">
    <location>
        <begin position="315"/>
        <end position="389"/>
    </location>
</feature>
<protein>
    <recommendedName>
        <fullName evidence="1">PDZ domain-containing protein</fullName>
    </recommendedName>
</protein>
<dbReference type="InterPro" id="IPR036034">
    <property type="entry name" value="PDZ_sf"/>
</dbReference>